<sequence length="60" mass="6913">MPPKRGEDKEAAAKRPRQYRDISSRVYQAVAGHQFIVIKKLGQDAELQRAEKGRLRPHTE</sequence>
<gene>
    <name evidence="1" type="ORF">SDC9_118714</name>
</gene>
<dbReference type="EMBL" id="VSSQ01024307">
    <property type="protein sequence ID" value="MPM71743.1"/>
    <property type="molecule type" value="Genomic_DNA"/>
</dbReference>
<protein>
    <submittedName>
        <fullName evidence="1">Uncharacterized protein</fullName>
    </submittedName>
</protein>
<dbReference type="AlphaFoldDB" id="A0A645C879"/>
<name>A0A645C879_9ZZZZ</name>
<accession>A0A645C879</accession>
<evidence type="ECO:0000313" key="1">
    <source>
        <dbReference type="EMBL" id="MPM71743.1"/>
    </source>
</evidence>
<reference evidence="1" key="1">
    <citation type="submission" date="2019-08" db="EMBL/GenBank/DDBJ databases">
        <authorList>
            <person name="Kucharzyk K."/>
            <person name="Murdoch R.W."/>
            <person name="Higgins S."/>
            <person name="Loffler F."/>
        </authorList>
    </citation>
    <scope>NUCLEOTIDE SEQUENCE</scope>
</reference>
<proteinExistence type="predicted"/>
<comment type="caution">
    <text evidence="1">The sequence shown here is derived from an EMBL/GenBank/DDBJ whole genome shotgun (WGS) entry which is preliminary data.</text>
</comment>
<organism evidence="1">
    <name type="scientific">bioreactor metagenome</name>
    <dbReference type="NCBI Taxonomy" id="1076179"/>
    <lineage>
        <taxon>unclassified sequences</taxon>
        <taxon>metagenomes</taxon>
        <taxon>ecological metagenomes</taxon>
    </lineage>
</organism>